<comment type="caution">
    <text evidence="2">The sequence shown here is derived from an EMBL/GenBank/DDBJ whole genome shotgun (WGS) entry which is preliminary data.</text>
</comment>
<feature type="region of interest" description="Disordered" evidence="1">
    <location>
        <begin position="81"/>
        <end position="109"/>
    </location>
</feature>
<gene>
    <name evidence="2" type="ORF">Zmor_015758</name>
</gene>
<proteinExistence type="predicted"/>
<evidence type="ECO:0000256" key="1">
    <source>
        <dbReference type="SAM" id="MobiDB-lite"/>
    </source>
</evidence>
<sequence length="109" mass="12018">MLEDDSSPLPQLSPRTEAIIYSVDIYTPPKRYESIDESSQKSVVTEVFRSDSTSTDESIEKIGTCAIPEFELDLVIPETPLKSPHSEELLPMPELGTPSGDLYDSDGNV</sequence>
<dbReference type="EMBL" id="JALNTZ010000004">
    <property type="protein sequence ID" value="KAJ3656708.1"/>
    <property type="molecule type" value="Genomic_DNA"/>
</dbReference>
<dbReference type="AlphaFoldDB" id="A0AA38MHV0"/>
<protein>
    <submittedName>
        <fullName evidence="2">Uncharacterized protein</fullName>
    </submittedName>
</protein>
<reference evidence="2" key="1">
    <citation type="journal article" date="2023" name="G3 (Bethesda)">
        <title>Whole genome assemblies of Zophobas morio and Tenebrio molitor.</title>
        <authorList>
            <person name="Kaur S."/>
            <person name="Stinson S.A."/>
            <person name="diCenzo G.C."/>
        </authorList>
    </citation>
    <scope>NUCLEOTIDE SEQUENCE</scope>
    <source>
        <strain evidence="2">QUZm001</strain>
    </source>
</reference>
<evidence type="ECO:0000313" key="3">
    <source>
        <dbReference type="Proteomes" id="UP001168821"/>
    </source>
</evidence>
<evidence type="ECO:0000313" key="2">
    <source>
        <dbReference type="EMBL" id="KAJ3656708.1"/>
    </source>
</evidence>
<keyword evidence="3" id="KW-1185">Reference proteome</keyword>
<dbReference type="Proteomes" id="UP001168821">
    <property type="component" value="Unassembled WGS sequence"/>
</dbReference>
<accession>A0AA38MHV0</accession>
<name>A0AA38MHV0_9CUCU</name>
<organism evidence="2 3">
    <name type="scientific">Zophobas morio</name>
    <dbReference type="NCBI Taxonomy" id="2755281"/>
    <lineage>
        <taxon>Eukaryota</taxon>
        <taxon>Metazoa</taxon>
        <taxon>Ecdysozoa</taxon>
        <taxon>Arthropoda</taxon>
        <taxon>Hexapoda</taxon>
        <taxon>Insecta</taxon>
        <taxon>Pterygota</taxon>
        <taxon>Neoptera</taxon>
        <taxon>Endopterygota</taxon>
        <taxon>Coleoptera</taxon>
        <taxon>Polyphaga</taxon>
        <taxon>Cucujiformia</taxon>
        <taxon>Tenebrionidae</taxon>
        <taxon>Zophobas</taxon>
    </lineage>
</organism>